<protein>
    <recommendedName>
        <fullName evidence="5">DNA (cytosine-5-)-methyltransferase</fullName>
    </recommendedName>
</protein>
<name>X1MV89_9ZZZZ</name>
<dbReference type="SUPFAM" id="SSF53335">
    <property type="entry name" value="S-adenosyl-L-methionine-dependent methyltransferases"/>
    <property type="match status" value="1"/>
</dbReference>
<evidence type="ECO:0008006" key="5">
    <source>
        <dbReference type="Google" id="ProtNLM"/>
    </source>
</evidence>
<organism evidence="4">
    <name type="scientific">marine sediment metagenome</name>
    <dbReference type="NCBI Taxonomy" id="412755"/>
    <lineage>
        <taxon>unclassified sequences</taxon>
        <taxon>metagenomes</taxon>
        <taxon>ecological metagenomes</taxon>
    </lineage>
</organism>
<dbReference type="EMBL" id="BARV01005031">
    <property type="protein sequence ID" value="GAI10294.1"/>
    <property type="molecule type" value="Genomic_DNA"/>
</dbReference>
<dbReference type="GO" id="GO:0032259">
    <property type="term" value="P:methylation"/>
    <property type="evidence" value="ECO:0007669"/>
    <property type="project" value="UniProtKB-KW"/>
</dbReference>
<dbReference type="InterPro" id="IPR029063">
    <property type="entry name" value="SAM-dependent_MTases_sf"/>
</dbReference>
<evidence type="ECO:0000256" key="2">
    <source>
        <dbReference type="ARBA" id="ARBA00022679"/>
    </source>
</evidence>
<dbReference type="AlphaFoldDB" id="X1MV89"/>
<dbReference type="Pfam" id="PF00145">
    <property type="entry name" value="DNA_methylase"/>
    <property type="match status" value="1"/>
</dbReference>
<dbReference type="PROSITE" id="PS00094">
    <property type="entry name" value="C5_MTASE_1"/>
    <property type="match status" value="1"/>
</dbReference>
<reference evidence="4" key="1">
    <citation type="journal article" date="2014" name="Front. Microbiol.">
        <title>High frequency of phylogenetically diverse reductive dehalogenase-homologous genes in deep subseafloor sedimentary metagenomes.</title>
        <authorList>
            <person name="Kawai M."/>
            <person name="Futagami T."/>
            <person name="Toyoda A."/>
            <person name="Takaki Y."/>
            <person name="Nishi S."/>
            <person name="Hori S."/>
            <person name="Arai W."/>
            <person name="Tsubouchi T."/>
            <person name="Morono Y."/>
            <person name="Uchiyama I."/>
            <person name="Ito T."/>
            <person name="Fujiyama A."/>
            <person name="Inagaki F."/>
            <person name="Takami H."/>
        </authorList>
    </citation>
    <scope>NUCLEOTIDE SEQUENCE</scope>
    <source>
        <strain evidence="4">Expedition CK06-06</strain>
    </source>
</reference>
<sequence>MKNLILSIFPGIDLLGRAFEEEGYCVVRGPDPLWGGDIKSFHPPAEVFEGVIGGPPCQEWSILRFVHKGKHPKWGNLIPEFERVVKR</sequence>
<comment type="caution">
    <text evidence="4">The sequence shown here is derived from an EMBL/GenBank/DDBJ whole genome shotgun (WGS) entry which is preliminary data.</text>
</comment>
<accession>X1MV89</accession>
<evidence type="ECO:0000313" key="4">
    <source>
        <dbReference type="EMBL" id="GAI10294.1"/>
    </source>
</evidence>
<evidence type="ECO:0000256" key="3">
    <source>
        <dbReference type="ARBA" id="ARBA00022691"/>
    </source>
</evidence>
<proteinExistence type="predicted"/>
<dbReference type="InterPro" id="IPR001525">
    <property type="entry name" value="C5_MeTfrase"/>
</dbReference>
<keyword evidence="1" id="KW-0489">Methyltransferase</keyword>
<dbReference type="Gene3D" id="3.40.50.150">
    <property type="entry name" value="Vaccinia Virus protein VP39"/>
    <property type="match status" value="1"/>
</dbReference>
<gene>
    <name evidence="4" type="ORF">S06H3_10724</name>
</gene>
<dbReference type="InterPro" id="IPR018117">
    <property type="entry name" value="C5_DNA_meth_AS"/>
</dbReference>
<feature type="non-terminal residue" evidence="4">
    <location>
        <position position="87"/>
    </location>
</feature>
<keyword evidence="3" id="KW-0949">S-adenosyl-L-methionine</keyword>
<keyword evidence="2" id="KW-0808">Transferase</keyword>
<evidence type="ECO:0000256" key="1">
    <source>
        <dbReference type="ARBA" id="ARBA00022603"/>
    </source>
</evidence>
<dbReference type="GO" id="GO:0008168">
    <property type="term" value="F:methyltransferase activity"/>
    <property type="evidence" value="ECO:0007669"/>
    <property type="project" value="UniProtKB-KW"/>
</dbReference>